<accession>A0A2P7BBV2</accession>
<proteinExistence type="predicted"/>
<protein>
    <submittedName>
        <fullName evidence="2">Uncharacterized protein</fullName>
    </submittedName>
</protein>
<evidence type="ECO:0000313" key="3">
    <source>
        <dbReference type="Proteomes" id="UP000241764"/>
    </source>
</evidence>
<gene>
    <name evidence="2" type="ORF">CU103_12955</name>
</gene>
<reference evidence="3" key="1">
    <citation type="submission" date="2017-11" db="EMBL/GenBank/DDBJ databases">
        <authorList>
            <person name="Kuznetsova I."/>
            <person name="Sazanova A."/>
            <person name="Chirak E."/>
            <person name="Safronova V."/>
            <person name="Willems A."/>
        </authorList>
    </citation>
    <scope>NUCLEOTIDE SEQUENCE [LARGE SCALE GENOMIC DNA]</scope>
    <source>
        <strain evidence="3">CCBAU 03422</strain>
    </source>
</reference>
<sequence length="228" mass="26638">MLIMFVFGTASFCTFAMAEDYPCKPEGDIESAWFRVENMDPTYPVFRRLEDGAQAFNIPYAYLFFRPTPERVNCYPDRFDFAFWMPTLAPSKKEAFYANGWTPEEGYPPGGSYLVRVPYVRTIPDGKDAPGFPFSSIEFIMDMYKERIPFKNELTRISALDFWSEIYVNLDQKQGDTRLDCFNIGCEFTFYFRDLKIAVQGSFAKDKLLQWKAIKAGTRTLLERWIVR</sequence>
<dbReference type="AlphaFoldDB" id="A0A2P7BBV2"/>
<evidence type="ECO:0000256" key="1">
    <source>
        <dbReference type="SAM" id="SignalP"/>
    </source>
</evidence>
<dbReference type="Proteomes" id="UP000241764">
    <property type="component" value="Unassembled WGS sequence"/>
</dbReference>
<feature type="chain" id="PRO_5015176808" evidence="1">
    <location>
        <begin position="19"/>
        <end position="228"/>
    </location>
</feature>
<keyword evidence="3" id="KW-1185">Reference proteome</keyword>
<name>A0A2P7BBV2_9HYPH</name>
<dbReference type="EMBL" id="PGGM01000005">
    <property type="protein sequence ID" value="PSH63958.1"/>
    <property type="molecule type" value="Genomic_DNA"/>
</dbReference>
<feature type="signal peptide" evidence="1">
    <location>
        <begin position="1"/>
        <end position="18"/>
    </location>
</feature>
<comment type="caution">
    <text evidence="2">The sequence shown here is derived from an EMBL/GenBank/DDBJ whole genome shotgun (WGS) entry which is preliminary data.</text>
</comment>
<keyword evidence="1" id="KW-0732">Signal</keyword>
<organism evidence="2 3">
    <name type="scientific">Phyllobacterium sophorae</name>
    <dbReference type="NCBI Taxonomy" id="1520277"/>
    <lineage>
        <taxon>Bacteria</taxon>
        <taxon>Pseudomonadati</taxon>
        <taxon>Pseudomonadota</taxon>
        <taxon>Alphaproteobacteria</taxon>
        <taxon>Hyphomicrobiales</taxon>
        <taxon>Phyllobacteriaceae</taxon>
        <taxon>Phyllobacterium</taxon>
    </lineage>
</organism>
<evidence type="ECO:0000313" key="2">
    <source>
        <dbReference type="EMBL" id="PSH63958.1"/>
    </source>
</evidence>